<accession>A0A2C9KXN2</accession>
<keyword evidence="1" id="KW-0812">Transmembrane</keyword>
<feature type="domain" description="Smr" evidence="2">
    <location>
        <begin position="61"/>
        <end position="137"/>
    </location>
</feature>
<gene>
    <name evidence="3" type="primary">106072170</name>
</gene>
<dbReference type="Proteomes" id="UP000076420">
    <property type="component" value="Unassembled WGS sequence"/>
</dbReference>
<evidence type="ECO:0000259" key="2">
    <source>
        <dbReference type="PROSITE" id="PS50828"/>
    </source>
</evidence>
<dbReference type="SMART" id="SM00463">
    <property type="entry name" value="SMR"/>
    <property type="match status" value="1"/>
</dbReference>
<dbReference type="KEGG" id="bgt:106072170"/>
<organism evidence="3 4">
    <name type="scientific">Biomphalaria glabrata</name>
    <name type="common">Bloodfluke planorb</name>
    <name type="synonym">Freshwater snail</name>
    <dbReference type="NCBI Taxonomy" id="6526"/>
    <lineage>
        <taxon>Eukaryota</taxon>
        <taxon>Metazoa</taxon>
        <taxon>Spiralia</taxon>
        <taxon>Lophotrochozoa</taxon>
        <taxon>Mollusca</taxon>
        <taxon>Gastropoda</taxon>
        <taxon>Heterobranchia</taxon>
        <taxon>Euthyneura</taxon>
        <taxon>Panpulmonata</taxon>
        <taxon>Hygrophila</taxon>
        <taxon>Lymnaeoidea</taxon>
        <taxon>Planorbidae</taxon>
        <taxon>Biomphalaria</taxon>
    </lineage>
</organism>
<dbReference type="VEuPathDB" id="VectorBase:BGLAX_043606"/>
<protein>
    <recommendedName>
        <fullName evidence="2">Smr domain-containing protein</fullName>
    </recommendedName>
</protein>
<dbReference type="InterPro" id="IPR002625">
    <property type="entry name" value="Smr_dom"/>
</dbReference>
<dbReference type="RefSeq" id="XP_013087957.2">
    <property type="nucleotide sequence ID" value="XM_013232503.2"/>
</dbReference>
<dbReference type="Pfam" id="PF01713">
    <property type="entry name" value="Smr"/>
    <property type="match status" value="1"/>
</dbReference>
<dbReference type="OrthoDB" id="3231855at2759"/>
<evidence type="ECO:0000313" key="4">
    <source>
        <dbReference type="Proteomes" id="UP000076420"/>
    </source>
</evidence>
<keyword evidence="1" id="KW-1133">Transmembrane helix</keyword>
<reference evidence="3" key="1">
    <citation type="submission" date="2020-05" db="UniProtKB">
        <authorList>
            <consortium name="EnsemblMetazoa"/>
        </authorList>
    </citation>
    <scope>IDENTIFICATION</scope>
    <source>
        <strain evidence="3">BB02</strain>
    </source>
</reference>
<dbReference type="PANTHER" id="PTHR47417:SF1">
    <property type="entry name" value="SMR DOMAIN-CONTAINING PROTEIN YPL199C"/>
    <property type="match status" value="1"/>
</dbReference>
<dbReference type="VEuPathDB" id="VectorBase:BGLB024717"/>
<keyword evidence="1" id="KW-0472">Membrane</keyword>
<sequence>MAMDIVFISLGIIISTILLVYIWCSRRRNSRIARDTFPEYTYDETYGEFVCESLRLAPYTLDLHGYTLAEAKKEVPLFLERKKLECAEGGSKISFIITGHGRHSPDGPKIKPMVENYLLEEKYKHKWEEHGGRVAIFLSRKQDRPKFPLRREVL</sequence>
<dbReference type="InterPro" id="IPR053020">
    <property type="entry name" value="Smr_domain_protein"/>
</dbReference>
<evidence type="ECO:0000256" key="1">
    <source>
        <dbReference type="SAM" id="Phobius"/>
    </source>
</evidence>
<proteinExistence type="predicted"/>
<dbReference type="EnsemblMetazoa" id="BGLB024717-RB">
    <property type="protein sequence ID" value="BGLB024717-PB"/>
    <property type="gene ID" value="BGLB024717"/>
</dbReference>
<dbReference type="InterPro" id="IPR036063">
    <property type="entry name" value="Smr_dom_sf"/>
</dbReference>
<dbReference type="EnsemblMetazoa" id="BGLB024717-RA">
    <property type="protein sequence ID" value="BGLB024717-PA"/>
    <property type="gene ID" value="BGLB024717"/>
</dbReference>
<name>A0A2C9KXN2_BIOGL</name>
<evidence type="ECO:0000313" key="3">
    <source>
        <dbReference type="EnsemblMetazoa" id="BGLB024717-PA"/>
    </source>
</evidence>
<dbReference type="PROSITE" id="PS50828">
    <property type="entry name" value="SMR"/>
    <property type="match status" value="1"/>
</dbReference>
<dbReference type="PANTHER" id="PTHR47417">
    <property type="entry name" value="SMR DOMAIN-CONTAINING PROTEIN YPL199C"/>
    <property type="match status" value="1"/>
</dbReference>
<dbReference type="Gene3D" id="3.30.1370.110">
    <property type="match status" value="1"/>
</dbReference>
<dbReference type="RefSeq" id="XP_013087956.2">
    <property type="nucleotide sequence ID" value="XM_013232502.2"/>
</dbReference>
<dbReference type="RefSeq" id="XP_013087955.2">
    <property type="nucleotide sequence ID" value="XM_013232501.2"/>
</dbReference>
<feature type="transmembrane region" description="Helical" evidence="1">
    <location>
        <begin position="6"/>
        <end position="24"/>
    </location>
</feature>
<dbReference type="SUPFAM" id="SSF160443">
    <property type="entry name" value="SMR domain-like"/>
    <property type="match status" value="1"/>
</dbReference>
<dbReference type="AlphaFoldDB" id="A0A2C9KXN2"/>
<dbReference type="EnsemblMetazoa" id="BGLB024717-RC">
    <property type="protein sequence ID" value="BGLB024717-PC"/>
    <property type="gene ID" value="BGLB024717"/>
</dbReference>